<dbReference type="InterPro" id="IPR003613">
    <property type="entry name" value="Ubox_domain"/>
</dbReference>
<dbReference type="Proteomes" id="UP000288859">
    <property type="component" value="Unassembled WGS sequence"/>
</dbReference>
<dbReference type="EMBL" id="NAJM01000054">
    <property type="protein sequence ID" value="RVX66904.1"/>
    <property type="molecule type" value="Genomic_DNA"/>
</dbReference>
<keyword evidence="8" id="KW-0677">Repeat</keyword>
<accession>A0A438MUV5</accession>
<feature type="domain" description="U-box" evidence="18">
    <location>
        <begin position="237"/>
        <end position="312"/>
    </location>
</feature>
<comment type="subcellular location">
    <subcellularLocation>
        <location evidence="1 16">Nucleus</location>
    </subcellularLocation>
</comment>
<evidence type="ECO:0000256" key="4">
    <source>
        <dbReference type="ARBA" id="ARBA00022574"/>
    </source>
</evidence>
<dbReference type="InterPro" id="IPR001680">
    <property type="entry name" value="WD40_rpt"/>
</dbReference>
<keyword evidence="11" id="KW-0697">Rotamase</keyword>
<dbReference type="GO" id="GO:0005737">
    <property type="term" value="C:cytoplasm"/>
    <property type="evidence" value="ECO:0007669"/>
    <property type="project" value="TreeGrafter"/>
</dbReference>
<keyword evidence="7 16" id="KW-0747">Spliceosome</keyword>
<dbReference type="SMART" id="SM00504">
    <property type="entry name" value="Ubox"/>
    <property type="match status" value="1"/>
</dbReference>
<dbReference type="AlphaFoldDB" id="A0A438MUV5"/>
<evidence type="ECO:0000256" key="1">
    <source>
        <dbReference type="ARBA" id="ARBA00004123"/>
    </source>
</evidence>
<feature type="repeat" description="WD" evidence="15">
    <location>
        <begin position="515"/>
        <end position="556"/>
    </location>
</feature>
<feature type="region of interest" description="Disordered" evidence="17">
    <location>
        <begin position="22"/>
        <end position="69"/>
    </location>
</feature>
<dbReference type="Pfam" id="PF00400">
    <property type="entry name" value="WD40"/>
    <property type="match status" value="3"/>
</dbReference>
<dbReference type="PANTHER" id="PTHR43995:SF1">
    <property type="entry name" value="PRE-MRNA-PROCESSING FACTOR 19"/>
    <property type="match status" value="1"/>
</dbReference>
<dbReference type="CDD" id="cd16656">
    <property type="entry name" value="RING-Ubox_PRP19"/>
    <property type="match status" value="1"/>
</dbReference>
<dbReference type="SMART" id="SM00320">
    <property type="entry name" value="WD40"/>
    <property type="match status" value="4"/>
</dbReference>
<dbReference type="GO" id="GO:0000974">
    <property type="term" value="C:Prp19 complex"/>
    <property type="evidence" value="ECO:0007669"/>
    <property type="project" value="UniProtKB-UniRule"/>
</dbReference>
<dbReference type="FunFam" id="3.30.40.10:FF:000027">
    <property type="entry name" value="Pre-mRNA-processing factor 19, putative"/>
    <property type="match status" value="1"/>
</dbReference>
<dbReference type="GO" id="GO:0061630">
    <property type="term" value="F:ubiquitin protein ligase activity"/>
    <property type="evidence" value="ECO:0007669"/>
    <property type="project" value="UniProtKB-UniRule"/>
</dbReference>
<evidence type="ECO:0000256" key="16">
    <source>
        <dbReference type="RuleBase" id="RU367101"/>
    </source>
</evidence>
<dbReference type="EC" id="2.3.2.27" evidence="16"/>
<dbReference type="Pfam" id="PF08606">
    <property type="entry name" value="Prp19"/>
    <property type="match status" value="1"/>
</dbReference>
<keyword evidence="5 16" id="KW-0507">mRNA processing</keyword>
<dbReference type="InterPro" id="IPR015943">
    <property type="entry name" value="WD40/YVTN_repeat-like_dom_sf"/>
</dbReference>
<evidence type="ECO:0000256" key="17">
    <source>
        <dbReference type="SAM" id="MobiDB-lite"/>
    </source>
</evidence>
<evidence type="ECO:0000256" key="6">
    <source>
        <dbReference type="ARBA" id="ARBA00022679"/>
    </source>
</evidence>
<dbReference type="PANTHER" id="PTHR43995">
    <property type="entry name" value="PRE-MRNA-PROCESSING FACTOR 19"/>
    <property type="match status" value="1"/>
</dbReference>
<dbReference type="VEuPathDB" id="FungiDB:PV10_04514"/>
<feature type="region of interest" description="Disordered" evidence="17">
    <location>
        <begin position="122"/>
        <end position="187"/>
    </location>
</feature>
<comment type="caution">
    <text evidence="19">The sequence shown here is derived from an EMBL/GenBank/DDBJ whole genome shotgun (WGS) entry which is preliminary data.</text>
</comment>
<comment type="catalytic activity">
    <reaction evidence="16">
        <text>S-ubiquitinyl-[E2 ubiquitin-conjugating enzyme]-L-cysteine + [acceptor protein]-L-lysine = [E2 ubiquitin-conjugating enzyme]-L-cysteine + N(6)-ubiquitinyl-[acceptor protein]-L-lysine.</text>
        <dbReference type="EC" id="2.3.2.27"/>
    </reaction>
</comment>
<evidence type="ECO:0000256" key="10">
    <source>
        <dbReference type="ARBA" id="ARBA00022786"/>
    </source>
</evidence>
<evidence type="ECO:0000256" key="5">
    <source>
        <dbReference type="ARBA" id="ARBA00022664"/>
    </source>
</evidence>
<evidence type="ECO:0000259" key="18">
    <source>
        <dbReference type="PROSITE" id="PS51698"/>
    </source>
</evidence>
<evidence type="ECO:0000256" key="9">
    <source>
        <dbReference type="ARBA" id="ARBA00022763"/>
    </source>
</evidence>
<dbReference type="GO" id="GO:0003755">
    <property type="term" value="F:peptidyl-prolyl cis-trans isomerase activity"/>
    <property type="evidence" value="ECO:0007669"/>
    <property type="project" value="UniProtKB-KW"/>
</dbReference>
<name>A0A438MUV5_EXOME</name>
<keyword evidence="9 16" id="KW-0227">DNA damage</keyword>
<dbReference type="Gene3D" id="2.130.10.10">
    <property type="entry name" value="YVTN repeat-like/Quinoprotein amine dehydrogenase"/>
    <property type="match status" value="1"/>
</dbReference>
<evidence type="ECO:0000256" key="2">
    <source>
        <dbReference type="ARBA" id="ARBA00004906"/>
    </source>
</evidence>
<dbReference type="PROSITE" id="PS50082">
    <property type="entry name" value="WD_REPEATS_2"/>
    <property type="match status" value="2"/>
</dbReference>
<keyword evidence="4 15" id="KW-0853">WD repeat</keyword>
<evidence type="ECO:0000256" key="7">
    <source>
        <dbReference type="ARBA" id="ARBA00022728"/>
    </source>
</evidence>
<reference evidence="19 20" key="1">
    <citation type="submission" date="2017-03" db="EMBL/GenBank/DDBJ databases">
        <title>Genomes of endolithic fungi from Antarctica.</title>
        <authorList>
            <person name="Coleine C."/>
            <person name="Masonjones S."/>
            <person name="Stajich J.E."/>
        </authorList>
    </citation>
    <scope>NUCLEOTIDE SEQUENCE [LARGE SCALE GENOMIC DNA]</scope>
    <source>
        <strain evidence="19 20">CCFEE 6314</strain>
    </source>
</reference>
<feature type="compositionally biased region" description="Low complexity" evidence="17">
    <location>
        <begin position="45"/>
        <end position="60"/>
    </location>
</feature>
<dbReference type="GO" id="GO:0071006">
    <property type="term" value="C:U2-type catalytic step 1 spliceosome"/>
    <property type="evidence" value="ECO:0007669"/>
    <property type="project" value="TreeGrafter"/>
</dbReference>
<sequence>MGLIKLAIIGGAGVWAVKKISKSRAEREGNQHRCNRRQDYHDDQYPPQYQQQQRYQQPDQYNEKEKLSRQMDNYDSQYHHPSTPIQQLQSPPLQFRDLRSPEQQERDAGKSMRLNNGHYYASTSQRGNLEHPPVDNPPHYQPHYQQRSSGFVEPEEVMSRSDAHSMDGRRSGSADPTGQVNRSAPRSSAIELDDWSMHNLQADSVASVLARRLKAGSKISEVLVKDQHQSFYLVLAARVDTMLCAISGEPPKEPVASRKSGNVYEKRLIEAYITENGTEPTTGEALSIEDLVNLKSPATVRPRPPTLTSIPALLSVFQEEWDSLALQTYTLQQNLNQTRQELSTALYQNDAAQRVIARLLRERDDARQALARIDVGRASTNGDAMQVDSAPLPEAIQQTIDNTQQSLMKTRRKRPVPEDWATPEAISSYTPKSSSEPLYPGGKIFAVHESGDAALVSGSDGSASIYSLSQNQPLLPLSTGSGTATAGTWAGKKAVIATSSGAVVVFEDNQQVASFAVHAGSVNAVATHPSGSILASVGEDKTYILYDLESNKVLTQIQSDSGLTSAQFHPDGHLLAAGGSDGQIKIFEVKSGAQAATFNLGGPVKAVVFSENGTWLAGVAQGSSSISIWDLRKSAEIKTLETGSAINSISWDYTGQFLAAAGAGGITVEAYSKAAKEWSGILSSAVPSTRVAWGKQAQSLIAVDDSGKVVTWSG</sequence>
<comment type="pathway">
    <text evidence="2 16">Protein modification; protein ubiquitination.</text>
</comment>
<evidence type="ECO:0000256" key="3">
    <source>
        <dbReference type="ARBA" id="ARBA00006388"/>
    </source>
</evidence>
<keyword evidence="11" id="KW-0413">Isomerase</keyword>
<comment type="similarity">
    <text evidence="3 16">Belongs to the WD repeat PRP19 family.</text>
</comment>
<comment type="function">
    <text evidence="16">Ubiquitin-protein ligase which is mainly involved pre-mRNA splicing and DNA repair. Required for pre-mRNA splicing as component of the spliceosome.</text>
</comment>
<dbReference type="InterPro" id="IPR055340">
    <property type="entry name" value="RING-Ubox_PRP19"/>
</dbReference>
<dbReference type="SUPFAM" id="SSF50978">
    <property type="entry name" value="WD40 repeat-like"/>
    <property type="match status" value="1"/>
</dbReference>
<evidence type="ECO:0000256" key="12">
    <source>
        <dbReference type="ARBA" id="ARBA00023187"/>
    </source>
</evidence>
<dbReference type="GO" id="GO:0006281">
    <property type="term" value="P:DNA repair"/>
    <property type="evidence" value="ECO:0007669"/>
    <property type="project" value="UniProtKB-KW"/>
</dbReference>
<evidence type="ECO:0000313" key="20">
    <source>
        <dbReference type="Proteomes" id="UP000288859"/>
    </source>
</evidence>
<dbReference type="InterPro" id="IPR013083">
    <property type="entry name" value="Znf_RING/FYVE/PHD"/>
</dbReference>
<dbReference type="GO" id="GO:0000398">
    <property type="term" value="P:mRNA splicing, via spliceosome"/>
    <property type="evidence" value="ECO:0007669"/>
    <property type="project" value="InterPro"/>
</dbReference>
<dbReference type="InterPro" id="IPR013915">
    <property type="entry name" value="Prp19_cc"/>
</dbReference>
<organism evidence="19 20">
    <name type="scientific">Exophiala mesophila</name>
    <name type="common">Black yeast-like fungus</name>
    <dbReference type="NCBI Taxonomy" id="212818"/>
    <lineage>
        <taxon>Eukaryota</taxon>
        <taxon>Fungi</taxon>
        <taxon>Dikarya</taxon>
        <taxon>Ascomycota</taxon>
        <taxon>Pezizomycotina</taxon>
        <taxon>Eurotiomycetes</taxon>
        <taxon>Chaetothyriomycetidae</taxon>
        <taxon>Chaetothyriales</taxon>
        <taxon>Herpotrichiellaceae</taxon>
        <taxon>Exophiala</taxon>
    </lineage>
</organism>
<dbReference type="PROSITE" id="PS50294">
    <property type="entry name" value="WD_REPEATS_REGION"/>
    <property type="match status" value="1"/>
</dbReference>
<dbReference type="GO" id="GO:0070534">
    <property type="term" value="P:protein K63-linked ubiquitination"/>
    <property type="evidence" value="ECO:0007669"/>
    <property type="project" value="UniProtKB-UniRule"/>
</dbReference>
<dbReference type="UniPathway" id="UPA00143"/>
<keyword evidence="13 16" id="KW-0234">DNA repair</keyword>
<feature type="repeat" description="WD" evidence="15">
    <location>
        <begin position="563"/>
        <end position="597"/>
    </location>
</feature>
<evidence type="ECO:0000313" key="19">
    <source>
        <dbReference type="EMBL" id="RVX66904.1"/>
    </source>
</evidence>
<dbReference type="Gene3D" id="3.30.40.10">
    <property type="entry name" value="Zinc/RING finger domain, C3HC4 (zinc finger)"/>
    <property type="match status" value="1"/>
</dbReference>
<evidence type="ECO:0000256" key="13">
    <source>
        <dbReference type="ARBA" id="ARBA00023204"/>
    </source>
</evidence>
<dbReference type="SUPFAM" id="SSF57850">
    <property type="entry name" value="RING/U-box"/>
    <property type="match status" value="1"/>
</dbReference>
<gene>
    <name evidence="19" type="ORF">B0A52_09028</name>
</gene>
<evidence type="ECO:0000256" key="8">
    <source>
        <dbReference type="ARBA" id="ARBA00022737"/>
    </source>
</evidence>
<feature type="compositionally biased region" description="Basic and acidic residues" evidence="17">
    <location>
        <begin position="23"/>
        <end position="44"/>
    </location>
</feature>
<dbReference type="PROSITE" id="PS51698">
    <property type="entry name" value="U_BOX"/>
    <property type="match status" value="1"/>
</dbReference>
<evidence type="ECO:0000256" key="15">
    <source>
        <dbReference type="PROSITE-ProRule" id="PRU00221"/>
    </source>
</evidence>
<evidence type="ECO:0000256" key="14">
    <source>
        <dbReference type="ARBA" id="ARBA00023242"/>
    </source>
</evidence>
<proteinExistence type="inferred from homology"/>
<feature type="compositionally biased region" description="Basic and acidic residues" evidence="17">
    <location>
        <begin position="157"/>
        <end position="172"/>
    </location>
</feature>
<dbReference type="VEuPathDB" id="FungiDB:PV10_04513"/>
<keyword evidence="14 16" id="KW-0539">Nucleus</keyword>
<keyword evidence="12 16" id="KW-0508">mRNA splicing</keyword>
<keyword evidence="10 16" id="KW-0833">Ubl conjugation pathway</keyword>
<dbReference type="InterPro" id="IPR038959">
    <property type="entry name" value="Prp19"/>
</dbReference>
<evidence type="ECO:0000256" key="11">
    <source>
        <dbReference type="ARBA" id="ARBA00023110"/>
    </source>
</evidence>
<keyword evidence="6 16" id="KW-0808">Transferase</keyword>
<dbReference type="InterPro" id="IPR036322">
    <property type="entry name" value="WD40_repeat_dom_sf"/>
</dbReference>
<dbReference type="OrthoDB" id="687049at2759"/>
<comment type="subunit">
    <text evidence="16">Homotetramer.</text>
</comment>
<feature type="compositionally biased region" description="Polar residues" evidence="17">
    <location>
        <begin position="174"/>
        <end position="186"/>
    </location>
</feature>
<protein>
    <recommendedName>
        <fullName evidence="16">Pre-mRNA-processing factor 19</fullName>
        <ecNumber evidence="16">2.3.2.27</ecNumber>
    </recommendedName>
</protein>